<protein>
    <submittedName>
        <fullName evidence="4">Uncharacterized protein</fullName>
    </submittedName>
</protein>
<accession>A0AAX6M9U2</accession>
<feature type="region of interest" description="Disordered" evidence="2">
    <location>
        <begin position="1"/>
        <end position="31"/>
    </location>
</feature>
<organism evidence="4 5">
    <name type="scientific">Daldinia eschscholtzii</name>
    <dbReference type="NCBI Taxonomy" id="292717"/>
    <lineage>
        <taxon>Eukaryota</taxon>
        <taxon>Fungi</taxon>
        <taxon>Dikarya</taxon>
        <taxon>Ascomycota</taxon>
        <taxon>Pezizomycotina</taxon>
        <taxon>Sordariomycetes</taxon>
        <taxon>Xylariomycetidae</taxon>
        <taxon>Xylariales</taxon>
        <taxon>Hypoxylaceae</taxon>
        <taxon>Daldinia</taxon>
    </lineage>
</organism>
<dbReference type="InterPro" id="IPR021765">
    <property type="entry name" value="UstYa-like"/>
</dbReference>
<proteinExistence type="inferred from homology"/>
<dbReference type="EMBL" id="JBANMG010000009">
    <property type="protein sequence ID" value="KAK6949243.1"/>
    <property type="molecule type" value="Genomic_DNA"/>
</dbReference>
<keyword evidence="3" id="KW-0472">Membrane</keyword>
<evidence type="ECO:0000313" key="4">
    <source>
        <dbReference type="EMBL" id="KAK6949243.1"/>
    </source>
</evidence>
<name>A0AAX6M9U2_9PEZI</name>
<dbReference type="GO" id="GO:0043386">
    <property type="term" value="P:mycotoxin biosynthetic process"/>
    <property type="evidence" value="ECO:0007669"/>
    <property type="project" value="InterPro"/>
</dbReference>
<comment type="similarity">
    <text evidence="1">Belongs to the ustYa family.</text>
</comment>
<dbReference type="AlphaFoldDB" id="A0AAX6M9U2"/>
<keyword evidence="3" id="KW-0812">Transmembrane</keyword>
<sequence>MAPKHEYKPLMGEEISEDSQGHESLHPAKEEKNSERLRRLNIALIILIVLSLALNILQISLYKVLLSHTVQCESTTYRTKYAGLEEGEIDVFWNQKSAYTDPDDEVRDRLWDSLDFDPGVVAVPKAWAVEKGLDEGATFPWDSSKSLYFVNAYHSMHCIKQVYRAFRDYRMGNPPSISNGHVVHCLDQLLADIKCQADDTLRATNVSTPHNSAVYQTHKCRNWDALEEWTQNYPSCYRYGNGTFEDNQPSQLPRFRFCQEGTPELEKARKYFGKGEDWKPIEEKKFSWFD</sequence>
<gene>
    <name evidence="4" type="ORF">Daesc_009317</name>
</gene>
<feature type="transmembrane region" description="Helical" evidence="3">
    <location>
        <begin position="42"/>
        <end position="62"/>
    </location>
</feature>
<dbReference type="Proteomes" id="UP001369815">
    <property type="component" value="Unassembled WGS sequence"/>
</dbReference>
<evidence type="ECO:0000256" key="2">
    <source>
        <dbReference type="SAM" id="MobiDB-lite"/>
    </source>
</evidence>
<evidence type="ECO:0000256" key="1">
    <source>
        <dbReference type="ARBA" id="ARBA00035112"/>
    </source>
</evidence>
<dbReference type="PANTHER" id="PTHR33365:SF6">
    <property type="entry name" value="OXIDASE USTYA"/>
    <property type="match status" value="1"/>
</dbReference>
<evidence type="ECO:0000256" key="3">
    <source>
        <dbReference type="SAM" id="Phobius"/>
    </source>
</evidence>
<keyword evidence="3" id="KW-1133">Transmembrane helix</keyword>
<reference evidence="4 5" key="1">
    <citation type="journal article" date="2024" name="Front Chem Biol">
        <title>Unveiling the potential of Daldinia eschscholtzii MFLUCC 19-0629 through bioactivity and bioinformatics studies for enhanced sustainable agriculture production.</title>
        <authorList>
            <person name="Brooks S."/>
            <person name="Weaver J.A."/>
            <person name="Klomchit A."/>
            <person name="Alharthi S.A."/>
            <person name="Onlamun T."/>
            <person name="Nurani R."/>
            <person name="Vong T.K."/>
            <person name="Alberti F."/>
            <person name="Greco C."/>
        </authorList>
    </citation>
    <scope>NUCLEOTIDE SEQUENCE [LARGE SCALE GENOMIC DNA]</scope>
    <source>
        <strain evidence="4">MFLUCC 19-0629</strain>
    </source>
</reference>
<comment type="caution">
    <text evidence="4">The sequence shown here is derived from an EMBL/GenBank/DDBJ whole genome shotgun (WGS) entry which is preliminary data.</text>
</comment>
<keyword evidence="5" id="KW-1185">Reference proteome</keyword>
<evidence type="ECO:0000313" key="5">
    <source>
        <dbReference type="Proteomes" id="UP001369815"/>
    </source>
</evidence>
<dbReference type="PANTHER" id="PTHR33365">
    <property type="entry name" value="YALI0B05434P"/>
    <property type="match status" value="1"/>
</dbReference>
<dbReference type="Pfam" id="PF11807">
    <property type="entry name" value="UstYa"/>
    <property type="match status" value="1"/>
</dbReference>
<feature type="compositionally biased region" description="Basic and acidic residues" evidence="2">
    <location>
        <begin position="19"/>
        <end position="31"/>
    </location>
</feature>